<dbReference type="SUPFAM" id="SSF54909">
    <property type="entry name" value="Dimeric alpha+beta barrel"/>
    <property type="match status" value="1"/>
</dbReference>
<reference evidence="2 3" key="1">
    <citation type="submission" date="2017-06" db="EMBL/GenBank/DDBJ databases">
        <title>Genome sequence of Bacillus sonorensis strain SRCM101395.</title>
        <authorList>
            <person name="Cho S.H."/>
        </authorList>
    </citation>
    <scope>NUCLEOTIDE SEQUENCE [LARGE SCALE GENOMIC DNA]</scope>
    <source>
        <strain evidence="2 3">SRCM101395</strain>
    </source>
</reference>
<accession>A0ABN5ACZ8</accession>
<dbReference type="GO" id="GO:0016746">
    <property type="term" value="F:acyltransferase activity"/>
    <property type="evidence" value="ECO:0007669"/>
    <property type="project" value="UniProtKB-KW"/>
</dbReference>
<dbReference type="PANTHER" id="PTHR37811:SF2">
    <property type="entry name" value="ABM DOMAIN-CONTAINING PROTEIN"/>
    <property type="match status" value="1"/>
</dbReference>
<dbReference type="Proteomes" id="UP000196877">
    <property type="component" value="Chromosome"/>
</dbReference>
<gene>
    <name evidence="2" type="ORF">S101395_02088</name>
</gene>
<dbReference type="RefSeq" id="WP_006636514.1">
    <property type="nucleotide sequence ID" value="NZ_BORD01000005.1"/>
</dbReference>
<evidence type="ECO:0000259" key="1">
    <source>
        <dbReference type="Pfam" id="PF03992"/>
    </source>
</evidence>
<dbReference type="InterPro" id="IPR052936">
    <property type="entry name" value="Jasmonate_Hydroxylase-like"/>
</dbReference>
<keyword evidence="3" id="KW-1185">Reference proteome</keyword>
<dbReference type="EMBL" id="CP021920">
    <property type="protein sequence ID" value="ASB88596.1"/>
    <property type="molecule type" value="Genomic_DNA"/>
</dbReference>
<sequence>MKMIAKTPEPPWHSVIFTSVKTGGDHRYNEIAENMIKPAGERAGFLGAESVRDLNGITVSYWESLEAIEKWKCHSEHQRAKERGREEWYAEFAVRVEKVEAARFLERKAAFAAEGKIGEEP</sequence>
<dbReference type="EC" id="2.3.1.128" evidence="2"/>
<evidence type="ECO:0000313" key="3">
    <source>
        <dbReference type="Proteomes" id="UP000196877"/>
    </source>
</evidence>
<feature type="domain" description="ABM" evidence="1">
    <location>
        <begin position="15"/>
        <end position="82"/>
    </location>
</feature>
<proteinExistence type="predicted"/>
<keyword evidence="2" id="KW-0012">Acyltransferase</keyword>
<evidence type="ECO:0000313" key="2">
    <source>
        <dbReference type="EMBL" id="ASB88596.1"/>
    </source>
</evidence>
<dbReference type="GeneID" id="92853964"/>
<keyword evidence="2" id="KW-0808">Transferase</keyword>
<organism evidence="2 3">
    <name type="scientific">Bacillus sonorensis</name>
    <dbReference type="NCBI Taxonomy" id="119858"/>
    <lineage>
        <taxon>Bacteria</taxon>
        <taxon>Bacillati</taxon>
        <taxon>Bacillota</taxon>
        <taxon>Bacilli</taxon>
        <taxon>Bacillales</taxon>
        <taxon>Bacillaceae</taxon>
        <taxon>Bacillus</taxon>
    </lineage>
</organism>
<protein>
    <submittedName>
        <fullName evidence="2">Ribosomal-protein-alanine N-acetyltransferase</fullName>
        <ecNumber evidence="2">2.3.1.128</ecNumber>
    </submittedName>
</protein>
<dbReference type="Pfam" id="PF03992">
    <property type="entry name" value="ABM"/>
    <property type="match status" value="1"/>
</dbReference>
<name>A0ABN5ACZ8_9BACI</name>
<dbReference type="PANTHER" id="PTHR37811">
    <property type="entry name" value="BLL5343 PROTEIN"/>
    <property type="match status" value="1"/>
</dbReference>
<dbReference type="InterPro" id="IPR011008">
    <property type="entry name" value="Dimeric_a/b-barrel"/>
</dbReference>
<dbReference type="Gene3D" id="3.30.70.100">
    <property type="match status" value="1"/>
</dbReference>
<dbReference type="InterPro" id="IPR007138">
    <property type="entry name" value="ABM_dom"/>
</dbReference>